<evidence type="ECO:0000313" key="1">
    <source>
        <dbReference type="EMBL" id="AYB29367.1"/>
    </source>
</evidence>
<reference evidence="2" key="1">
    <citation type="submission" date="2018-09" db="EMBL/GenBank/DDBJ databases">
        <title>Chryseolinea sp. KIS68-18 isolated from soil.</title>
        <authorList>
            <person name="Weon H.-Y."/>
            <person name="Kwon S.-W."/>
            <person name="Lee S.A."/>
        </authorList>
    </citation>
    <scope>NUCLEOTIDE SEQUENCE [LARGE SCALE GENOMIC DNA]</scope>
    <source>
        <strain evidence="2">KIS68-18</strain>
    </source>
</reference>
<protein>
    <submittedName>
        <fullName evidence="1">Uncharacterized protein</fullName>
    </submittedName>
</protein>
<organism evidence="1 2">
    <name type="scientific">Chryseolinea soli</name>
    <dbReference type="NCBI Taxonomy" id="2321403"/>
    <lineage>
        <taxon>Bacteria</taxon>
        <taxon>Pseudomonadati</taxon>
        <taxon>Bacteroidota</taxon>
        <taxon>Cytophagia</taxon>
        <taxon>Cytophagales</taxon>
        <taxon>Fulvivirgaceae</taxon>
        <taxon>Chryseolinea</taxon>
    </lineage>
</organism>
<dbReference type="OrthoDB" id="9801646at2"/>
<dbReference type="KEGG" id="chk:D4L85_01655"/>
<dbReference type="Proteomes" id="UP000266183">
    <property type="component" value="Chromosome"/>
</dbReference>
<evidence type="ECO:0000313" key="2">
    <source>
        <dbReference type="Proteomes" id="UP000266183"/>
    </source>
</evidence>
<dbReference type="AlphaFoldDB" id="A0A385SGE0"/>
<proteinExistence type="predicted"/>
<dbReference type="RefSeq" id="WP_119752686.1">
    <property type="nucleotide sequence ID" value="NZ_CP032382.1"/>
</dbReference>
<name>A0A385SGE0_9BACT</name>
<keyword evidence="2" id="KW-1185">Reference proteome</keyword>
<sequence length="59" mass="6954">MFRLCFLLLTVCVCDAGHAQLTYRVMVTHEAITIDGKWDKPAWKKVESIKIENHRFRHP</sequence>
<gene>
    <name evidence="1" type="ORF">D4L85_01655</name>
</gene>
<dbReference type="EMBL" id="CP032382">
    <property type="protein sequence ID" value="AYB29367.1"/>
    <property type="molecule type" value="Genomic_DNA"/>
</dbReference>
<accession>A0A385SGE0</accession>